<dbReference type="PROSITE" id="PS00455">
    <property type="entry name" value="AMP_BINDING"/>
    <property type="match status" value="1"/>
</dbReference>
<protein>
    <submittedName>
        <fullName evidence="7">AMP-binding protein</fullName>
    </submittedName>
</protein>
<dbReference type="Gene3D" id="3.40.50.12780">
    <property type="entry name" value="N-terminal domain of ligase-like"/>
    <property type="match status" value="1"/>
</dbReference>
<evidence type="ECO:0000259" key="5">
    <source>
        <dbReference type="Pfam" id="PF00501"/>
    </source>
</evidence>
<evidence type="ECO:0000256" key="3">
    <source>
        <dbReference type="ARBA" id="ARBA00022741"/>
    </source>
</evidence>
<dbReference type="SUPFAM" id="SSF56801">
    <property type="entry name" value="Acetyl-CoA synthetase-like"/>
    <property type="match status" value="1"/>
</dbReference>
<dbReference type="InterPro" id="IPR042099">
    <property type="entry name" value="ANL_N_sf"/>
</dbReference>
<dbReference type="FunFam" id="3.30.300.30:FF:000007">
    <property type="entry name" value="4-coumarate--CoA ligase 2"/>
    <property type="match status" value="1"/>
</dbReference>
<dbReference type="InterPro" id="IPR025110">
    <property type="entry name" value="AMP-bd_C"/>
</dbReference>
<dbReference type="AlphaFoldDB" id="A0AA41XJD7"/>
<organism evidence="7 8">
    <name type="scientific">Herbiconiux oxytropis</name>
    <dbReference type="NCBI Taxonomy" id="2970915"/>
    <lineage>
        <taxon>Bacteria</taxon>
        <taxon>Bacillati</taxon>
        <taxon>Actinomycetota</taxon>
        <taxon>Actinomycetes</taxon>
        <taxon>Micrococcales</taxon>
        <taxon>Microbacteriaceae</taxon>
        <taxon>Herbiconiux</taxon>
    </lineage>
</organism>
<dbReference type="FunFam" id="3.40.50.12780:FF:000003">
    <property type="entry name" value="Long-chain-fatty-acid--CoA ligase FadD"/>
    <property type="match status" value="1"/>
</dbReference>
<sequence>MARSFLSRALHRGDTAEVAALSATSVVALDPVEIPSLSVYDLLFADLADADLDRVALIDGASGDETSYRQLVAQIDALAGSLASRGLAVGDRVGILCPNIPAFATVFHGVLRAGGTATTINSLYTPGEIANQLTSAEAGWLFTVSPLYPQAKEAADAAGIPAERLVVIDGVEGHPSLRDLLFDRAIPPTVRFDPATHLAVLPYSSGTTGHPKGVMLTHRNLVANVLQCERAIGLGRDDRVLAVLPFFHIYGMSVLLDFALLKRAALVTMPRFDLTEFLRTVSEHRCTWVFIAPPIAVALAKHPLVDDYDLSSVKVVFSGAAPLDRTLASAVAERLGCEVCQGYGMTETSPVTHVIPVGEPGVDRSSIGRAVPGTECRLIDVETGAELALPGEGTSAPGELLVRGPQVMPGYLHDDEATSRTLDPEGWLHTGDIATVDADGVFTIVDRLKELIKYKGYQVAPAVLEAVLLAHPEIADAAVVGVPDDDGQEVPKAYVVRTADADLDEETVIAWVQDRVAPHEKVRLVEFIDVIPKSASGKILRKDLRGRVGRHAAA</sequence>
<keyword evidence="4" id="KW-0067">ATP-binding</keyword>
<gene>
    <name evidence="7" type="ORF">N1028_11060</name>
</gene>
<dbReference type="GO" id="GO:0005524">
    <property type="term" value="F:ATP binding"/>
    <property type="evidence" value="ECO:0007669"/>
    <property type="project" value="UniProtKB-KW"/>
</dbReference>
<accession>A0AA41XJD7</accession>
<proteinExistence type="inferred from homology"/>
<keyword evidence="3" id="KW-0547">Nucleotide-binding</keyword>
<comment type="similarity">
    <text evidence="1">Belongs to the ATP-dependent AMP-binding enzyme family.</text>
</comment>
<dbReference type="InterPro" id="IPR020845">
    <property type="entry name" value="AMP-binding_CS"/>
</dbReference>
<dbReference type="InterPro" id="IPR045851">
    <property type="entry name" value="AMP-bd_C_sf"/>
</dbReference>
<reference evidence="7" key="1">
    <citation type="submission" date="2022-08" db="EMBL/GenBank/DDBJ databases">
        <authorList>
            <person name="Deng Y."/>
            <person name="Han X.-F."/>
            <person name="Zhang Y.-Q."/>
        </authorList>
    </citation>
    <scope>NUCLEOTIDE SEQUENCE</scope>
    <source>
        <strain evidence="7">CPCC 203407</strain>
    </source>
</reference>
<evidence type="ECO:0000256" key="4">
    <source>
        <dbReference type="ARBA" id="ARBA00022840"/>
    </source>
</evidence>
<evidence type="ECO:0000313" key="7">
    <source>
        <dbReference type="EMBL" id="MCS5726431.1"/>
    </source>
</evidence>
<comment type="caution">
    <text evidence="7">The sequence shown here is derived from an EMBL/GenBank/DDBJ whole genome shotgun (WGS) entry which is preliminary data.</text>
</comment>
<dbReference type="InterPro" id="IPR000873">
    <property type="entry name" value="AMP-dep_synth/lig_dom"/>
</dbReference>
<keyword evidence="2" id="KW-0436">Ligase</keyword>
<dbReference type="Gene3D" id="3.30.300.30">
    <property type="match status" value="1"/>
</dbReference>
<dbReference type="GO" id="GO:0016405">
    <property type="term" value="F:CoA-ligase activity"/>
    <property type="evidence" value="ECO:0007669"/>
    <property type="project" value="TreeGrafter"/>
</dbReference>
<feature type="domain" description="AMP-binding enzyme C-terminal" evidence="6">
    <location>
        <begin position="464"/>
        <end position="538"/>
    </location>
</feature>
<evidence type="ECO:0000259" key="6">
    <source>
        <dbReference type="Pfam" id="PF13193"/>
    </source>
</evidence>
<dbReference type="Pfam" id="PF00501">
    <property type="entry name" value="AMP-binding"/>
    <property type="match status" value="1"/>
</dbReference>
<dbReference type="PANTHER" id="PTHR24096">
    <property type="entry name" value="LONG-CHAIN-FATTY-ACID--COA LIGASE"/>
    <property type="match status" value="1"/>
</dbReference>
<feature type="domain" description="AMP-dependent synthetase/ligase" evidence="5">
    <location>
        <begin position="49"/>
        <end position="412"/>
    </location>
</feature>
<keyword evidence="8" id="KW-1185">Reference proteome</keyword>
<evidence type="ECO:0000256" key="2">
    <source>
        <dbReference type="ARBA" id="ARBA00022598"/>
    </source>
</evidence>
<name>A0AA41XJD7_9MICO</name>
<dbReference type="PANTHER" id="PTHR24096:SF149">
    <property type="entry name" value="AMP-BINDING DOMAIN-CONTAINING PROTEIN-RELATED"/>
    <property type="match status" value="1"/>
</dbReference>
<evidence type="ECO:0000313" key="8">
    <source>
        <dbReference type="Proteomes" id="UP001165587"/>
    </source>
</evidence>
<dbReference type="Pfam" id="PF13193">
    <property type="entry name" value="AMP-binding_C"/>
    <property type="match status" value="1"/>
</dbReference>
<dbReference type="RefSeq" id="WP_259528614.1">
    <property type="nucleotide sequence ID" value="NZ_JANLCK010000005.1"/>
</dbReference>
<evidence type="ECO:0000256" key="1">
    <source>
        <dbReference type="ARBA" id="ARBA00006432"/>
    </source>
</evidence>
<dbReference type="EMBL" id="JANLCK010000005">
    <property type="protein sequence ID" value="MCS5726431.1"/>
    <property type="molecule type" value="Genomic_DNA"/>
</dbReference>
<dbReference type="Proteomes" id="UP001165587">
    <property type="component" value="Unassembled WGS sequence"/>
</dbReference>